<sequence length="478" mass="53945">MTAPMQCHNSQKEIAIDAAGMLMPEAPQPSTRKWYFSRKEIECHTPSRSDGIDYKQEQHLQKLYCSFLQELGIELKVPQVTIATAVMFCHRFYMRQSHMKNDWQTIATVCMFLACKAEETPRWLGELVVVAYKLIYKWDPSASRRIREIYDKQKELILTGERLLLATIAFDLNIEHPYKSLVAALKRLGITHKELVKVAWNFVNDWLRTSLCLQHKPHYIAAGSLFLAAKVKKVKLPTAKGKAWWMEFDVSPKQLEDVIQQMMSLWEQSQSQTLTLKDQNVTESLIRKATIYSPQSSTLSGSCIVQDSKTVASMDVGGPAKAATSNCVKKQAFDNVLDTFKETINCRIGDSGSAKDITSDCVKKHTFDNVQGTSKETPNCQTSDTSSAVSVVEDGDSGEPVTVKSDLSSSCKIVSVGGIVGNGQVDVNRIREKLKNRNFIKTMKRKRVEDLDDEAWIERELENGIVLESSYPQKQMKI</sequence>
<reference evidence="2" key="1">
    <citation type="journal article" date="2022" name="Mol. Ecol. Resour.">
        <title>The genomes of chicory, endive, great burdock and yacon provide insights into Asteraceae palaeo-polyploidization history and plant inulin production.</title>
        <authorList>
            <person name="Fan W."/>
            <person name="Wang S."/>
            <person name="Wang H."/>
            <person name="Wang A."/>
            <person name="Jiang F."/>
            <person name="Liu H."/>
            <person name="Zhao H."/>
            <person name="Xu D."/>
            <person name="Zhang Y."/>
        </authorList>
    </citation>
    <scope>NUCLEOTIDE SEQUENCE [LARGE SCALE GENOMIC DNA]</scope>
    <source>
        <strain evidence="2">cv. Niubang</strain>
    </source>
</reference>
<keyword evidence="2" id="KW-1185">Reference proteome</keyword>
<organism evidence="1 2">
    <name type="scientific">Arctium lappa</name>
    <name type="common">Greater burdock</name>
    <name type="synonym">Lappa major</name>
    <dbReference type="NCBI Taxonomy" id="4217"/>
    <lineage>
        <taxon>Eukaryota</taxon>
        <taxon>Viridiplantae</taxon>
        <taxon>Streptophyta</taxon>
        <taxon>Embryophyta</taxon>
        <taxon>Tracheophyta</taxon>
        <taxon>Spermatophyta</taxon>
        <taxon>Magnoliopsida</taxon>
        <taxon>eudicotyledons</taxon>
        <taxon>Gunneridae</taxon>
        <taxon>Pentapetalae</taxon>
        <taxon>asterids</taxon>
        <taxon>campanulids</taxon>
        <taxon>Asterales</taxon>
        <taxon>Asteraceae</taxon>
        <taxon>Carduoideae</taxon>
        <taxon>Cardueae</taxon>
        <taxon>Arctiinae</taxon>
        <taxon>Arctium</taxon>
    </lineage>
</organism>
<protein>
    <submittedName>
        <fullName evidence="1">Uncharacterized protein</fullName>
    </submittedName>
</protein>
<dbReference type="EMBL" id="CM042061">
    <property type="protein sequence ID" value="KAI3673209.1"/>
    <property type="molecule type" value="Genomic_DNA"/>
</dbReference>
<comment type="caution">
    <text evidence="1">The sequence shown here is derived from an EMBL/GenBank/DDBJ whole genome shotgun (WGS) entry which is preliminary data.</text>
</comment>
<name>A0ACB8XSI0_ARCLA</name>
<evidence type="ECO:0000313" key="2">
    <source>
        <dbReference type="Proteomes" id="UP001055879"/>
    </source>
</evidence>
<reference evidence="1 2" key="2">
    <citation type="journal article" date="2022" name="Mol. Ecol. Resour.">
        <title>The genomes of chicory, endive, great burdock and yacon provide insights into Asteraceae paleo-polyploidization history and plant inulin production.</title>
        <authorList>
            <person name="Fan W."/>
            <person name="Wang S."/>
            <person name="Wang H."/>
            <person name="Wang A."/>
            <person name="Jiang F."/>
            <person name="Liu H."/>
            <person name="Zhao H."/>
            <person name="Xu D."/>
            <person name="Zhang Y."/>
        </authorList>
    </citation>
    <scope>NUCLEOTIDE SEQUENCE [LARGE SCALE GENOMIC DNA]</scope>
    <source>
        <strain evidence="2">cv. Niubang</strain>
    </source>
</reference>
<evidence type="ECO:0000313" key="1">
    <source>
        <dbReference type="EMBL" id="KAI3673209.1"/>
    </source>
</evidence>
<accession>A0ACB8XSI0</accession>
<gene>
    <name evidence="1" type="ORF">L6452_39325</name>
</gene>
<proteinExistence type="predicted"/>
<dbReference type="Proteomes" id="UP001055879">
    <property type="component" value="Linkage Group LG15"/>
</dbReference>